<protein>
    <submittedName>
        <fullName evidence="2">Amidohydrolase</fullName>
    </submittedName>
</protein>
<dbReference type="InterPro" id="IPR011059">
    <property type="entry name" value="Metal-dep_hydrolase_composite"/>
</dbReference>
<dbReference type="KEGG" id="nli:G3M70_03080"/>
<dbReference type="SUPFAM" id="SSF51556">
    <property type="entry name" value="Metallo-dependent hydrolases"/>
    <property type="match status" value="2"/>
</dbReference>
<sequence>MSTLLQLFFLGITLLASTVATVWAGNTTPDPVLLKAARIFDGQDFLSDNSVLIENGKISKTGINVAAPSSNTKILDLGDATILPGFIELHAHLLYRKVQADKVLKHGITTVRDLGGPLHQPYGGKGSLRVLTAGPIITAPHGYPIPLMGAKNIAVAVSNEEEARKTVRDLVAGGAVIIKIALEPGGETGAPWSTHHHHGHHGHSTGKHSRQHTLDQGHSTGKHARQHTLDQGHSTDKHARQHTLDHGHASHSTGNHSQGWPLLSESIVKTIVDEAHKNGRRVTAHLAEERGAQIAINSGVDEWAHMPCNTIPETLLKLAASQRVKIVSTLDTLSKCSGIVSNTKKWKELGGEILYGAEIAHPDIPWGIDAQELLYLQQLAKMNSLDIFRMVTSKAGKHLEIPMLGTLQTGAMADIIAVKGNPIHNLKILEYPDLVISGGEIVINQFSDH</sequence>
<dbReference type="AlphaFoldDB" id="A0A7T0BTZ7"/>
<dbReference type="SUPFAM" id="SSF51338">
    <property type="entry name" value="Composite domain of metallo-dependent hydrolases"/>
    <property type="match status" value="2"/>
</dbReference>
<keyword evidence="2" id="KW-0378">Hydrolase</keyword>
<dbReference type="Proteomes" id="UP000594688">
    <property type="component" value="Chromosome"/>
</dbReference>
<feature type="compositionally biased region" description="Basic residues" evidence="1">
    <location>
        <begin position="194"/>
        <end position="211"/>
    </location>
</feature>
<organism evidence="2 3">
    <name type="scientific">Candidatus Nitronauta litoralis</name>
    <dbReference type="NCBI Taxonomy" id="2705533"/>
    <lineage>
        <taxon>Bacteria</taxon>
        <taxon>Pseudomonadati</taxon>
        <taxon>Nitrospinota/Tectimicrobiota group</taxon>
        <taxon>Nitrospinota</taxon>
        <taxon>Nitrospinia</taxon>
        <taxon>Nitrospinales</taxon>
        <taxon>Nitrospinaceae</taxon>
        <taxon>Candidatus Nitronauta</taxon>
    </lineage>
</organism>
<dbReference type="InterPro" id="IPR032466">
    <property type="entry name" value="Metal_Hydrolase"/>
</dbReference>
<evidence type="ECO:0000313" key="3">
    <source>
        <dbReference type="Proteomes" id="UP000594688"/>
    </source>
</evidence>
<feature type="region of interest" description="Disordered" evidence="1">
    <location>
        <begin position="188"/>
        <end position="260"/>
    </location>
</feature>
<evidence type="ECO:0000256" key="1">
    <source>
        <dbReference type="SAM" id="MobiDB-lite"/>
    </source>
</evidence>
<reference evidence="2 3" key="1">
    <citation type="submission" date="2020-02" db="EMBL/GenBank/DDBJ databases">
        <title>Genomic and physiological characterization of two novel Nitrospinaceae genera.</title>
        <authorList>
            <person name="Mueller A.J."/>
            <person name="Jung M.-Y."/>
            <person name="Strachan C.R."/>
            <person name="Herbold C.W."/>
            <person name="Kirkegaard R.H."/>
            <person name="Daims H."/>
        </authorList>
    </citation>
    <scope>NUCLEOTIDE SEQUENCE [LARGE SCALE GENOMIC DNA]</scope>
    <source>
        <strain evidence="2">EB</strain>
    </source>
</reference>
<dbReference type="PANTHER" id="PTHR43135:SF3">
    <property type="entry name" value="ALPHA-D-RIBOSE 1-METHYLPHOSPHONATE 5-TRIPHOSPHATE DIPHOSPHATASE"/>
    <property type="match status" value="1"/>
</dbReference>
<dbReference type="Gene3D" id="2.30.40.10">
    <property type="entry name" value="Urease, subunit C, domain 1"/>
    <property type="match status" value="2"/>
</dbReference>
<evidence type="ECO:0000313" key="2">
    <source>
        <dbReference type="EMBL" id="QPJ60926.1"/>
    </source>
</evidence>
<dbReference type="InterPro" id="IPR051781">
    <property type="entry name" value="Metallo-dep_Hydrolase"/>
</dbReference>
<gene>
    <name evidence="2" type="ORF">G3M70_03080</name>
</gene>
<accession>A0A7T0BTZ7</accession>
<dbReference type="PANTHER" id="PTHR43135">
    <property type="entry name" value="ALPHA-D-RIBOSE 1-METHYLPHOSPHONATE 5-TRIPHOSPHATE DIPHOSPHATASE"/>
    <property type="match status" value="1"/>
</dbReference>
<feature type="compositionally biased region" description="Basic and acidic residues" evidence="1">
    <location>
        <begin position="227"/>
        <end position="248"/>
    </location>
</feature>
<dbReference type="GO" id="GO:0016810">
    <property type="term" value="F:hydrolase activity, acting on carbon-nitrogen (but not peptide) bonds"/>
    <property type="evidence" value="ECO:0007669"/>
    <property type="project" value="InterPro"/>
</dbReference>
<dbReference type="Gene3D" id="3.40.50.10910">
    <property type="entry name" value="Amidohydrolase"/>
    <property type="match status" value="1"/>
</dbReference>
<name>A0A7T0BTZ7_9BACT</name>
<dbReference type="EMBL" id="CP048685">
    <property type="protein sequence ID" value="QPJ60926.1"/>
    <property type="molecule type" value="Genomic_DNA"/>
</dbReference>
<proteinExistence type="predicted"/>